<dbReference type="Proteomes" id="UP001589773">
    <property type="component" value="Unassembled WGS sequence"/>
</dbReference>
<protein>
    <submittedName>
        <fullName evidence="2">Uncharacterized protein</fullName>
    </submittedName>
</protein>
<reference evidence="2 3" key="1">
    <citation type="submission" date="2024-09" db="EMBL/GenBank/DDBJ databases">
        <authorList>
            <person name="Sun Q."/>
            <person name="Mori K."/>
        </authorList>
    </citation>
    <scope>NUCLEOTIDE SEQUENCE [LARGE SCALE GENOMIC DNA]</scope>
    <source>
        <strain evidence="2 3">CCM 7792</strain>
    </source>
</reference>
<comment type="caution">
    <text evidence="2">The sequence shown here is derived from an EMBL/GenBank/DDBJ whole genome shotgun (WGS) entry which is preliminary data.</text>
</comment>
<proteinExistence type="predicted"/>
<evidence type="ECO:0000313" key="3">
    <source>
        <dbReference type="Proteomes" id="UP001589773"/>
    </source>
</evidence>
<evidence type="ECO:0000313" key="2">
    <source>
        <dbReference type="EMBL" id="MFC0252560.1"/>
    </source>
</evidence>
<feature type="signal peptide" evidence="1">
    <location>
        <begin position="1"/>
        <end position="26"/>
    </location>
</feature>
<organism evidence="2 3">
    <name type="scientific">Massilia consociata</name>
    <dbReference type="NCBI Taxonomy" id="760117"/>
    <lineage>
        <taxon>Bacteria</taxon>
        <taxon>Pseudomonadati</taxon>
        <taxon>Pseudomonadota</taxon>
        <taxon>Betaproteobacteria</taxon>
        <taxon>Burkholderiales</taxon>
        <taxon>Oxalobacteraceae</taxon>
        <taxon>Telluria group</taxon>
        <taxon>Massilia</taxon>
    </lineage>
</organism>
<dbReference type="RefSeq" id="WP_379679341.1">
    <property type="nucleotide sequence ID" value="NZ_JBHLWP010000011.1"/>
</dbReference>
<keyword evidence="3" id="KW-1185">Reference proteome</keyword>
<keyword evidence="1" id="KW-0732">Signal</keyword>
<evidence type="ECO:0000256" key="1">
    <source>
        <dbReference type="SAM" id="SignalP"/>
    </source>
</evidence>
<feature type="chain" id="PRO_5046555364" evidence="1">
    <location>
        <begin position="27"/>
        <end position="64"/>
    </location>
</feature>
<name>A0ABV6FHL5_9BURK</name>
<accession>A0ABV6FHL5</accession>
<gene>
    <name evidence="2" type="ORF">ACFFJK_11740</name>
</gene>
<sequence length="64" mass="6642">MNIRKNFEAIFLAATALGLVASYATAAARPVQVVEPAGILVDSTVHVVVVKAPRLSPAEKAGLK</sequence>
<dbReference type="EMBL" id="JBHLWP010000011">
    <property type="protein sequence ID" value="MFC0252560.1"/>
    <property type="molecule type" value="Genomic_DNA"/>
</dbReference>